<protein>
    <submittedName>
        <fullName evidence="1">Uncharacterized protein</fullName>
    </submittedName>
</protein>
<evidence type="ECO:0000313" key="1">
    <source>
        <dbReference type="EMBL" id="KAK7404540.1"/>
    </source>
</evidence>
<proteinExistence type="predicted"/>
<organism evidence="1 2">
    <name type="scientific">Psophocarpus tetragonolobus</name>
    <name type="common">Winged bean</name>
    <name type="synonym">Dolichos tetragonolobus</name>
    <dbReference type="NCBI Taxonomy" id="3891"/>
    <lineage>
        <taxon>Eukaryota</taxon>
        <taxon>Viridiplantae</taxon>
        <taxon>Streptophyta</taxon>
        <taxon>Embryophyta</taxon>
        <taxon>Tracheophyta</taxon>
        <taxon>Spermatophyta</taxon>
        <taxon>Magnoliopsida</taxon>
        <taxon>eudicotyledons</taxon>
        <taxon>Gunneridae</taxon>
        <taxon>Pentapetalae</taxon>
        <taxon>rosids</taxon>
        <taxon>fabids</taxon>
        <taxon>Fabales</taxon>
        <taxon>Fabaceae</taxon>
        <taxon>Papilionoideae</taxon>
        <taxon>50 kb inversion clade</taxon>
        <taxon>NPAAA clade</taxon>
        <taxon>indigoferoid/millettioid clade</taxon>
        <taxon>Phaseoleae</taxon>
        <taxon>Psophocarpus</taxon>
    </lineage>
</organism>
<dbReference type="EMBL" id="JAYMYS010000002">
    <property type="protein sequence ID" value="KAK7404540.1"/>
    <property type="molecule type" value="Genomic_DNA"/>
</dbReference>
<sequence>MQSCSTWKAFRVPPFTTAATLPCRVCTVSGKELVRGSALIMHGKESLSRLYLGCNVGGWMQKEEAYKVGTSNLIFMQDPPY</sequence>
<accession>A0AAN9STV6</accession>
<reference evidence="1 2" key="1">
    <citation type="submission" date="2024-01" db="EMBL/GenBank/DDBJ databases">
        <title>The genomes of 5 underutilized Papilionoideae crops provide insights into root nodulation and disease resistanc.</title>
        <authorList>
            <person name="Jiang F."/>
        </authorList>
    </citation>
    <scope>NUCLEOTIDE SEQUENCE [LARGE SCALE GENOMIC DNA]</scope>
    <source>
        <strain evidence="1">DUOXIRENSHENG_FW03</strain>
        <tissue evidence="1">Leaves</tissue>
    </source>
</reference>
<name>A0AAN9STV6_PSOTE</name>
<dbReference type="Proteomes" id="UP001386955">
    <property type="component" value="Unassembled WGS sequence"/>
</dbReference>
<evidence type="ECO:0000313" key="2">
    <source>
        <dbReference type="Proteomes" id="UP001386955"/>
    </source>
</evidence>
<comment type="caution">
    <text evidence="1">The sequence shown here is derived from an EMBL/GenBank/DDBJ whole genome shotgun (WGS) entry which is preliminary data.</text>
</comment>
<dbReference type="AlphaFoldDB" id="A0AAN9STV6"/>
<gene>
    <name evidence="1" type="ORF">VNO78_05492</name>
</gene>
<keyword evidence="2" id="KW-1185">Reference proteome</keyword>